<proteinExistence type="inferred from homology"/>
<comment type="similarity">
    <text evidence="2">Belongs to the glutamate-gated ion channel (TC 1.A.10.1) family.</text>
</comment>
<dbReference type="EMBL" id="JAPWTJ010000413">
    <property type="protein sequence ID" value="KAJ8978645.1"/>
    <property type="molecule type" value="Genomic_DNA"/>
</dbReference>
<keyword evidence="8" id="KW-0325">Glycoprotein</keyword>
<feature type="transmembrane region" description="Helical" evidence="9">
    <location>
        <begin position="197"/>
        <end position="217"/>
    </location>
</feature>
<keyword evidence="3" id="KW-1003">Cell membrane</keyword>
<feature type="domain" description="Ionotropic glutamate receptor C-terminal" evidence="10">
    <location>
        <begin position="171"/>
        <end position="275"/>
    </location>
</feature>
<dbReference type="PANTHER" id="PTHR42643:SF32">
    <property type="entry name" value="IONOTROPIC RECEPTOR 31A, ISOFORM C-RELATED"/>
    <property type="match status" value="1"/>
</dbReference>
<reference evidence="11" key="1">
    <citation type="journal article" date="2023" name="Insect Mol. Biol.">
        <title>Genome sequencing provides insights into the evolution of gene families encoding plant cell wall-degrading enzymes in longhorned beetles.</title>
        <authorList>
            <person name="Shin N.R."/>
            <person name="Okamura Y."/>
            <person name="Kirsch R."/>
            <person name="Pauchet Y."/>
        </authorList>
    </citation>
    <scope>NUCLEOTIDE SEQUENCE</scope>
    <source>
        <strain evidence="11">MMC_N1</strain>
    </source>
</reference>
<feature type="transmembrane region" description="Helical" evidence="9">
    <location>
        <begin position="229"/>
        <end position="249"/>
    </location>
</feature>
<evidence type="ECO:0000256" key="7">
    <source>
        <dbReference type="ARBA" id="ARBA00023170"/>
    </source>
</evidence>
<comment type="caution">
    <text evidence="11">The sequence shown here is derived from an EMBL/GenBank/DDBJ whole genome shotgun (WGS) entry which is preliminary data.</text>
</comment>
<keyword evidence="12" id="KW-1185">Reference proteome</keyword>
<evidence type="ECO:0000313" key="12">
    <source>
        <dbReference type="Proteomes" id="UP001162164"/>
    </source>
</evidence>
<gene>
    <name evidence="11" type="ORF">NQ317_002282</name>
</gene>
<keyword evidence="5 9" id="KW-1133">Transmembrane helix</keyword>
<evidence type="ECO:0000256" key="8">
    <source>
        <dbReference type="ARBA" id="ARBA00023180"/>
    </source>
</evidence>
<evidence type="ECO:0000256" key="6">
    <source>
        <dbReference type="ARBA" id="ARBA00023136"/>
    </source>
</evidence>
<evidence type="ECO:0000256" key="4">
    <source>
        <dbReference type="ARBA" id="ARBA00022692"/>
    </source>
</evidence>
<dbReference type="InterPro" id="IPR052192">
    <property type="entry name" value="Insect_Ionotropic_Sensory_Rcpt"/>
</dbReference>
<evidence type="ECO:0000256" key="9">
    <source>
        <dbReference type="SAM" id="Phobius"/>
    </source>
</evidence>
<keyword evidence="4 9" id="KW-0812">Transmembrane</keyword>
<evidence type="ECO:0000256" key="5">
    <source>
        <dbReference type="ARBA" id="ARBA00022989"/>
    </source>
</evidence>
<evidence type="ECO:0000259" key="10">
    <source>
        <dbReference type="Pfam" id="PF00060"/>
    </source>
</evidence>
<evidence type="ECO:0000256" key="1">
    <source>
        <dbReference type="ARBA" id="ARBA00004651"/>
    </source>
</evidence>
<accession>A0ABQ9JKT8</accession>
<evidence type="ECO:0000256" key="2">
    <source>
        <dbReference type="ARBA" id="ARBA00008685"/>
    </source>
</evidence>
<dbReference type="Gene3D" id="1.10.287.70">
    <property type="match status" value="1"/>
</dbReference>
<organism evidence="11 12">
    <name type="scientific">Molorchus minor</name>
    <dbReference type="NCBI Taxonomy" id="1323400"/>
    <lineage>
        <taxon>Eukaryota</taxon>
        <taxon>Metazoa</taxon>
        <taxon>Ecdysozoa</taxon>
        <taxon>Arthropoda</taxon>
        <taxon>Hexapoda</taxon>
        <taxon>Insecta</taxon>
        <taxon>Pterygota</taxon>
        <taxon>Neoptera</taxon>
        <taxon>Endopterygota</taxon>
        <taxon>Coleoptera</taxon>
        <taxon>Polyphaga</taxon>
        <taxon>Cucujiformia</taxon>
        <taxon>Chrysomeloidea</taxon>
        <taxon>Cerambycidae</taxon>
        <taxon>Lamiinae</taxon>
        <taxon>Monochamini</taxon>
        <taxon>Molorchus</taxon>
    </lineage>
</organism>
<feature type="transmembrane region" description="Helical" evidence="9">
    <location>
        <begin position="173"/>
        <end position="191"/>
    </location>
</feature>
<keyword evidence="7" id="KW-0675">Receptor</keyword>
<dbReference type="Pfam" id="PF00060">
    <property type="entry name" value="Lig_chan"/>
    <property type="match status" value="1"/>
</dbReference>
<dbReference type="PANTHER" id="PTHR42643">
    <property type="entry name" value="IONOTROPIC RECEPTOR 20A-RELATED"/>
    <property type="match status" value="1"/>
</dbReference>
<protein>
    <recommendedName>
        <fullName evidence="10">Ionotropic glutamate receptor C-terminal domain-containing protein</fullName>
    </recommendedName>
</protein>
<name>A0ABQ9JKT8_9CUCU</name>
<evidence type="ECO:0000256" key="3">
    <source>
        <dbReference type="ARBA" id="ARBA00022475"/>
    </source>
</evidence>
<comment type="subcellular location">
    <subcellularLocation>
        <location evidence="1">Cell membrane</location>
        <topology evidence="1">Multi-pass membrane protein</topology>
    </subcellularLocation>
</comment>
<evidence type="ECO:0000313" key="11">
    <source>
        <dbReference type="EMBL" id="KAJ8978645.1"/>
    </source>
</evidence>
<sequence length="384" mass="44574">MIKERNIDIRLTFLAVQIESLRLVKDGCYEKITFILDLECENASGILQEANSSFDTEESYSNELRHKEIRTFEKYHTQLFLLLVQMHNFRYSKTFTSPWFGNTTSGVDGGIAKLLYEESIDITSAGGNLRIGRVKYLDYFAVTMRFRSRFFFRNPGMKKIGVDILKPFSRKTWYVTLTTMLILSIALKLTYWIDNTFLNSNIRQSLFTSFVVIISIFSQQGSSTVPYRLGGRLIFLTVLVLSILMYNYYTSSLVSSLLGTKPPALKTIKELYESTLKVGIEDEAYTITHIIQEKDDYYVQQLNRTKIYDPHPNFPTPKEGLRRVKQGGFAYHMQVTTAYPMISRLFDQEEICDLAQIDFVPPGYMSLIVPKKSQYRELFQIRYC</sequence>
<keyword evidence="6 9" id="KW-0472">Membrane</keyword>
<dbReference type="InterPro" id="IPR001320">
    <property type="entry name" value="Iontro_rcpt_C"/>
</dbReference>
<dbReference type="SUPFAM" id="SSF53850">
    <property type="entry name" value="Periplasmic binding protein-like II"/>
    <property type="match status" value="1"/>
</dbReference>
<dbReference type="Proteomes" id="UP001162164">
    <property type="component" value="Unassembled WGS sequence"/>
</dbReference>